<feature type="region of interest" description="Disordered" evidence="3">
    <location>
        <begin position="139"/>
        <end position="165"/>
    </location>
</feature>
<dbReference type="PANTHER" id="PTHR15074">
    <property type="entry name" value="METHYL-CPG-BINDING PROTEIN"/>
    <property type="match status" value="1"/>
</dbReference>
<dbReference type="GO" id="GO:0003824">
    <property type="term" value="F:catalytic activity"/>
    <property type="evidence" value="ECO:0007669"/>
    <property type="project" value="InterPro"/>
</dbReference>
<organism evidence="4 5">
    <name type="scientific">Roridomyces roridus</name>
    <dbReference type="NCBI Taxonomy" id="1738132"/>
    <lineage>
        <taxon>Eukaryota</taxon>
        <taxon>Fungi</taxon>
        <taxon>Dikarya</taxon>
        <taxon>Basidiomycota</taxon>
        <taxon>Agaricomycotina</taxon>
        <taxon>Agaricomycetes</taxon>
        <taxon>Agaricomycetidae</taxon>
        <taxon>Agaricales</taxon>
        <taxon>Marasmiineae</taxon>
        <taxon>Mycenaceae</taxon>
        <taxon>Roridomyces</taxon>
    </lineage>
</organism>
<dbReference type="InterPro" id="IPR011257">
    <property type="entry name" value="DNA_glycosylase"/>
</dbReference>
<dbReference type="GO" id="GO:0005634">
    <property type="term" value="C:nucleus"/>
    <property type="evidence" value="ECO:0007669"/>
    <property type="project" value="UniProtKB-SubCell"/>
</dbReference>
<protein>
    <submittedName>
        <fullName evidence="4">DNA glycosylase</fullName>
    </submittedName>
</protein>
<dbReference type="EMBL" id="JARKIF010000009">
    <property type="protein sequence ID" value="KAJ7631074.1"/>
    <property type="molecule type" value="Genomic_DNA"/>
</dbReference>
<evidence type="ECO:0000313" key="5">
    <source>
        <dbReference type="Proteomes" id="UP001221142"/>
    </source>
</evidence>
<name>A0AAD7FLF7_9AGAR</name>
<sequence>MPTTPQKTRKTVVKSPYFERCPKNGKPALESPYFHPETEESNTTLLIQCLTQLKPTLIQAYPESVSSDPWKLLIAVTLLNKTSGKLAIPIFHTLLQAYPTPLLLSQAEEFDLITTLRPLGTQNIRAKRLISLSRVYLQDPPSRRDARPSRAAGPPISPRKRAKYPHTPISHLPGAGAYALDSYRIFCSDEWKDVLPSDKELIKYLKWKWAVDENKEWTPGEGVLGPASAEYITELIEQLTPQESPSPIPSKGG</sequence>
<comment type="caution">
    <text evidence="4">The sequence shown here is derived from an EMBL/GenBank/DDBJ whole genome shotgun (WGS) entry which is preliminary data.</text>
</comment>
<gene>
    <name evidence="4" type="ORF">FB45DRAFT_1028223</name>
</gene>
<comment type="subcellular location">
    <subcellularLocation>
        <location evidence="1">Nucleus</location>
    </subcellularLocation>
</comment>
<dbReference type="GO" id="GO:0006281">
    <property type="term" value="P:DNA repair"/>
    <property type="evidence" value="ECO:0007669"/>
    <property type="project" value="InterPro"/>
</dbReference>
<evidence type="ECO:0000256" key="2">
    <source>
        <dbReference type="ARBA" id="ARBA00023242"/>
    </source>
</evidence>
<dbReference type="InterPro" id="IPR045138">
    <property type="entry name" value="MeCP2/MBD4"/>
</dbReference>
<dbReference type="Gene3D" id="1.10.340.30">
    <property type="entry name" value="Hypothetical protein, domain 2"/>
    <property type="match status" value="1"/>
</dbReference>
<dbReference type="PANTHER" id="PTHR15074:SF0">
    <property type="entry name" value="METHYL-CPG-BINDING DOMAIN PROTEIN 4-LIKE PROTEIN"/>
    <property type="match status" value="1"/>
</dbReference>
<keyword evidence="5" id="KW-1185">Reference proteome</keyword>
<evidence type="ECO:0000256" key="1">
    <source>
        <dbReference type="ARBA" id="ARBA00004123"/>
    </source>
</evidence>
<dbReference type="Proteomes" id="UP001221142">
    <property type="component" value="Unassembled WGS sequence"/>
</dbReference>
<proteinExistence type="predicted"/>
<evidence type="ECO:0000313" key="4">
    <source>
        <dbReference type="EMBL" id="KAJ7631074.1"/>
    </source>
</evidence>
<dbReference type="AlphaFoldDB" id="A0AAD7FLF7"/>
<evidence type="ECO:0000256" key="3">
    <source>
        <dbReference type="SAM" id="MobiDB-lite"/>
    </source>
</evidence>
<reference evidence="4" key="1">
    <citation type="submission" date="2023-03" db="EMBL/GenBank/DDBJ databases">
        <title>Massive genome expansion in bonnet fungi (Mycena s.s.) driven by repeated elements and novel gene families across ecological guilds.</title>
        <authorList>
            <consortium name="Lawrence Berkeley National Laboratory"/>
            <person name="Harder C.B."/>
            <person name="Miyauchi S."/>
            <person name="Viragh M."/>
            <person name="Kuo A."/>
            <person name="Thoen E."/>
            <person name="Andreopoulos B."/>
            <person name="Lu D."/>
            <person name="Skrede I."/>
            <person name="Drula E."/>
            <person name="Henrissat B."/>
            <person name="Morin E."/>
            <person name="Kohler A."/>
            <person name="Barry K."/>
            <person name="LaButti K."/>
            <person name="Morin E."/>
            <person name="Salamov A."/>
            <person name="Lipzen A."/>
            <person name="Mereny Z."/>
            <person name="Hegedus B."/>
            <person name="Baldrian P."/>
            <person name="Stursova M."/>
            <person name="Weitz H."/>
            <person name="Taylor A."/>
            <person name="Grigoriev I.V."/>
            <person name="Nagy L.G."/>
            <person name="Martin F."/>
            <person name="Kauserud H."/>
        </authorList>
    </citation>
    <scope>NUCLEOTIDE SEQUENCE</scope>
    <source>
        <strain evidence="4">9284</strain>
    </source>
</reference>
<accession>A0AAD7FLF7</accession>
<dbReference type="SUPFAM" id="SSF48150">
    <property type="entry name" value="DNA-glycosylase"/>
    <property type="match status" value="1"/>
</dbReference>
<dbReference type="GO" id="GO:0003677">
    <property type="term" value="F:DNA binding"/>
    <property type="evidence" value="ECO:0007669"/>
    <property type="project" value="InterPro"/>
</dbReference>
<keyword evidence="2" id="KW-0539">Nucleus</keyword>